<keyword evidence="3 10" id="KW-0479">Metal-binding</keyword>
<keyword evidence="5 10" id="KW-0547">Nucleotide-binding</keyword>
<protein>
    <recommendedName>
        <fullName evidence="10">Small ribosomal subunit biogenesis GTPase RsgA</fullName>
        <ecNumber evidence="10">3.6.1.-</ecNumber>
    </recommendedName>
</protein>
<dbReference type="GO" id="GO:0042274">
    <property type="term" value="P:ribosomal small subunit biogenesis"/>
    <property type="evidence" value="ECO:0007669"/>
    <property type="project" value="UniProtKB-UniRule"/>
</dbReference>
<dbReference type="EMBL" id="JALP01000061">
    <property type="protein sequence ID" value="THG91582.1"/>
    <property type="molecule type" value="Genomic_DNA"/>
</dbReference>
<evidence type="ECO:0000256" key="3">
    <source>
        <dbReference type="ARBA" id="ARBA00022723"/>
    </source>
</evidence>
<comment type="similarity">
    <text evidence="10">Belongs to the TRAFAC class YlqF/YawG GTPase family. RsgA subfamily.</text>
</comment>
<dbReference type="Gene3D" id="1.10.40.50">
    <property type="entry name" value="Probable gtpase engc, domain 3"/>
    <property type="match status" value="1"/>
</dbReference>
<evidence type="ECO:0000259" key="13">
    <source>
        <dbReference type="PROSITE" id="PS51721"/>
    </source>
</evidence>
<dbReference type="PANTHER" id="PTHR32120:SF10">
    <property type="entry name" value="SMALL RIBOSOMAL SUBUNIT BIOGENESIS GTPASE RSGA"/>
    <property type="match status" value="1"/>
</dbReference>
<dbReference type="GO" id="GO:0003924">
    <property type="term" value="F:GTPase activity"/>
    <property type="evidence" value="ECO:0007669"/>
    <property type="project" value="UniProtKB-UniRule"/>
</dbReference>
<dbReference type="GO" id="GO:0046872">
    <property type="term" value="F:metal ion binding"/>
    <property type="evidence" value="ECO:0007669"/>
    <property type="project" value="UniProtKB-KW"/>
</dbReference>
<dbReference type="HAMAP" id="MF_01820">
    <property type="entry name" value="GTPase_RsgA"/>
    <property type="match status" value="1"/>
</dbReference>
<dbReference type="NCBIfam" id="TIGR00157">
    <property type="entry name" value="ribosome small subunit-dependent GTPase A"/>
    <property type="match status" value="1"/>
</dbReference>
<feature type="binding site" evidence="10">
    <location>
        <position position="293"/>
    </location>
    <ligand>
        <name>Zn(2+)</name>
        <dbReference type="ChEBI" id="CHEBI:29105"/>
    </ligand>
</feature>
<dbReference type="GO" id="GO:0019843">
    <property type="term" value="F:rRNA binding"/>
    <property type="evidence" value="ECO:0007669"/>
    <property type="project" value="UniProtKB-KW"/>
</dbReference>
<keyword evidence="4 10" id="KW-0699">rRNA-binding</keyword>
<feature type="compositionally biased region" description="Basic residues" evidence="11">
    <location>
        <begin position="337"/>
        <end position="350"/>
    </location>
</feature>
<evidence type="ECO:0000256" key="4">
    <source>
        <dbReference type="ARBA" id="ARBA00022730"/>
    </source>
</evidence>
<comment type="function">
    <text evidence="10">One of several proteins that assist in the late maturation steps of the functional core of the 30S ribosomal subunit. Helps release RbfA from mature subunits. May play a role in the assembly of ribosomal proteins into the subunit. Circularly permuted GTPase that catalyzes slow GTP hydrolysis, GTPase activity is stimulated by the 30S ribosomal subunit.</text>
</comment>
<comment type="subcellular location">
    <subcellularLocation>
        <location evidence="10">Cytoplasm</location>
    </subcellularLocation>
</comment>
<dbReference type="PROSITE" id="PS50936">
    <property type="entry name" value="ENGC_GTPASE"/>
    <property type="match status" value="1"/>
</dbReference>
<evidence type="ECO:0000256" key="9">
    <source>
        <dbReference type="ARBA" id="ARBA00023134"/>
    </source>
</evidence>
<evidence type="ECO:0000313" key="15">
    <source>
        <dbReference type="Proteomes" id="UP000297014"/>
    </source>
</evidence>
<dbReference type="GO" id="GO:0005737">
    <property type="term" value="C:cytoplasm"/>
    <property type="evidence" value="ECO:0007669"/>
    <property type="project" value="UniProtKB-SubCell"/>
</dbReference>
<accession>A0A4V3X8T6</accession>
<comment type="cofactor">
    <cofactor evidence="10">
        <name>Zn(2+)</name>
        <dbReference type="ChEBI" id="CHEBI:29105"/>
    </cofactor>
    <text evidence="10">Binds 1 zinc ion per subunit.</text>
</comment>
<evidence type="ECO:0000313" key="14">
    <source>
        <dbReference type="EMBL" id="THG91582.1"/>
    </source>
</evidence>
<dbReference type="SUPFAM" id="SSF52540">
    <property type="entry name" value="P-loop containing nucleoside triphosphate hydrolases"/>
    <property type="match status" value="1"/>
</dbReference>
<keyword evidence="9 10" id="KW-0342">GTP-binding</keyword>
<keyword evidence="6 10" id="KW-0378">Hydrolase</keyword>
<feature type="domain" description="CP-type G" evidence="13">
    <location>
        <begin position="98"/>
        <end position="256"/>
    </location>
</feature>
<feature type="binding site" evidence="10">
    <location>
        <begin position="198"/>
        <end position="206"/>
    </location>
    <ligand>
        <name>GTP</name>
        <dbReference type="ChEBI" id="CHEBI:37565"/>
    </ligand>
</feature>
<dbReference type="Gene3D" id="3.40.50.300">
    <property type="entry name" value="P-loop containing nucleotide triphosphate hydrolases"/>
    <property type="match status" value="1"/>
</dbReference>
<dbReference type="AlphaFoldDB" id="A0A4V3X8T6"/>
<dbReference type="PANTHER" id="PTHR32120">
    <property type="entry name" value="SMALL RIBOSOMAL SUBUNIT BIOGENESIS GTPASE RSGA"/>
    <property type="match status" value="1"/>
</dbReference>
<keyword evidence="2 10" id="KW-0690">Ribosome biogenesis</keyword>
<evidence type="ECO:0000256" key="10">
    <source>
        <dbReference type="HAMAP-Rule" id="MF_01820"/>
    </source>
</evidence>
<evidence type="ECO:0000256" key="5">
    <source>
        <dbReference type="ARBA" id="ARBA00022741"/>
    </source>
</evidence>
<evidence type="ECO:0000256" key="7">
    <source>
        <dbReference type="ARBA" id="ARBA00022833"/>
    </source>
</evidence>
<dbReference type="EC" id="3.6.1.-" evidence="10"/>
<reference evidence="14 15" key="1">
    <citation type="submission" date="2014-01" db="EMBL/GenBank/DDBJ databases">
        <title>Draft genome sequencing of Bacillus alcalophilus CGMCC 1.3604.</title>
        <authorList>
            <person name="Yang J."/>
            <person name="Diao L."/>
            <person name="Yang S."/>
        </authorList>
    </citation>
    <scope>NUCLEOTIDE SEQUENCE [LARGE SCALE GENOMIC DNA]</scope>
    <source>
        <strain evidence="14 15">CGMCC 1.3604</strain>
    </source>
</reference>
<feature type="region of interest" description="Disordered" evidence="11">
    <location>
        <begin position="329"/>
        <end position="350"/>
    </location>
</feature>
<dbReference type="InterPro" id="IPR030378">
    <property type="entry name" value="G_CP_dom"/>
</dbReference>
<keyword evidence="1 10" id="KW-0963">Cytoplasm</keyword>
<feature type="binding site" evidence="10">
    <location>
        <position position="280"/>
    </location>
    <ligand>
        <name>Zn(2+)</name>
        <dbReference type="ChEBI" id="CHEBI:29105"/>
    </ligand>
</feature>
<comment type="subunit">
    <text evidence="10">Monomer. Associates with 30S ribosomal subunit, binds 16S rRNA.</text>
</comment>
<evidence type="ECO:0000256" key="6">
    <source>
        <dbReference type="ARBA" id="ARBA00022801"/>
    </source>
</evidence>
<comment type="caution">
    <text evidence="14">The sequence shown here is derived from an EMBL/GenBank/DDBJ whole genome shotgun (WGS) entry which is preliminary data.</text>
</comment>
<feature type="binding site" evidence="10">
    <location>
        <position position="287"/>
    </location>
    <ligand>
        <name>Zn(2+)</name>
        <dbReference type="ChEBI" id="CHEBI:29105"/>
    </ligand>
</feature>
<keyword evidence="7 10" id="KW-0862">Zinc</keyword>
<organism evidence="14 15">
    <name type="scientific">Alkalihalobacillus alcalophilus ATCC 27647 = CGMCC 1.3604</name>
    <dbReference type="NCBI Taxonomy" id="1218173"/>
    <lineage>
        <taxon>Bacteria</taxon>
        <taxon>Bacillati</taxon>
        <taxon>Bacillota</taxon>
        <taxon>Bacilli</taxon>
        <taxon>Bacillales</taxon>
        <taxon>Bacillaceae</taxon>
        <taxon>Alkalihalobacillus</taxon>
    </lineage>
</organism>
<dbReference type="Pfam" id="PF03193">
    <property type="entry name" value="RsgA_GTPase"/>
    <property type="match status" value="1"/>
</dbReference>
<dbReference type="CDD" id="cd01854">
    <property type="entry name" value="YjeQ_EngC"/>
    <property type="match status" value="1"/>
</dbReference>
<name>A0A4V3X8T6_ALKAL</name>
<evidence type="ECO:0000256" key="8">
    <source>
        <dbReference type="ARBA" id="ARBA00022884"/>
    </source>
</evidence>
<keyword evidence="8 10" id="KW-0694">RNA-binding</keyword>
<evidence type="ECO:0000256" key="1">
    <source>
        <dbReference type="ARBA" id="ARBA00022490"/>
    </source>
</evidence>
<evidence type="ECO:0000259" key="12">
    <source>
        <dbReference type="PROSITE" id="PS50936"/>
    </source>
</evidence>
<dbReference type="GO" id="GO:0005525">
    <property type="term" value="F:GTP binding"/>
    <property type="evidence" value="ECO:0007669"/>
    <property type="project" value="UniProtKB-UniRule"/>
</dbReference>
<dbReference type="Proteomes" id="UP000297014">
    <property type="component" value="Unassembled WGS sequence"/>
</dbReference>
<dbReference type="InterPro" id="IPR010914">
    <property type="entry name" value="RsgA_GTPase_dom"/>
</dbReference>
<dbReference type="PROSITE" id="PS51721">
    <property type="entry name" value="G_CP"/>
    <property type="match status" value="1"/>
</dbReference>
<dbReference type="InterPro" id="IPR004881">
    <property type="entry name" value="Ribosome_biogen_GTPase_RsgA"/>
</dbReference>
<evidence type="ECO:0000256" key="11">
    <source>
        <dbReference type="SAM" id="MobiDB-lite"/>
    </source>
</evidence>
<proteinExistence type="inferred from homology"/>
<feature type="binding site" evidence="10">
    <location>
        <position position="285"/>
    </location>
    <ligand>
        <name>Zn(2+)</name>
        <dbReference type="ChEBI" id="CHEBI:29105"/>
    </ligand>
</feature>
<gene>
    <name evidence="10" type="primary">rsgA</name>
    <name evidence="14" type="ORF">AJ85_03955</name>
</gene>
<feature type="domain" description="EngC GTPase" evidence="12">
    <location>
        <begin position="107"/>
        <end position="254"/>
    </location>
</feature>
<dbReference type="OrthoDB" id="9809485at2"/>
<sequence>MNLLQSRLAYKEEINFTGNEELLARVINEQKGRYIVETTTGPRSALVKGKMHYEAFSRMDYPAVGDWVILRDVATTDEVIIDEILPRYSKITRKVAGLKTDVQIVATNVTKVFIVVSAEEPLNARKLERYLAAVWDNGASPFIVFSKADLAENSEQIKQDAELIAFGVPVFLWSAETMDGKEEILEHIDTEDTIVLIGSSGVGKSTLINALLEADIQKTGAVRAEDKRGRHTTTHRELLLLPTGGVIIDTPGMRELQLWAEDDQSLSGSFNDISTLFEQCRFADCSHKTEPGCAVLSALENGTLENSRWQSYLKLQRELAYAERKQNARLASEEKKRWKKVTQKRKKDKY</sequence>
<dbReference type="RefSeq" id="WP_003323064.1">
    <property type="nucleotide sequence ID" value="NZ_ALPT02000011.1"/>
</dbReference>
<dbReference type="InterPro" id="IPR027417">
    <property type="entry name" value="P-loop_NTPase"/>
</dbReference>
<feature type="binding site" evidence="10">
    <location>
        <begin position="146"/>
        <end position="149"/>
    </location>
    <ligand>
        <name>GTP</name>
        <dbReference type="ChEBI" id="CHEBI:37565"/>
    </ligand>
</feature>
<evidence type="ECO:0000256" key="2">
    <source>
        <dbReference type="ARBA" id="ARBA00022517"/>
    </source>
</evidence>